<evidence type="ECO:0000256" key="2">
    <source>
        <dbReference type="ARBA" id="ARBA00023015"/>
    </source>
</evidence>
<proteinExistence type="inferred from homology"/>
<dbReference type="InterPro" id="IPR000847">
    <property type="entry name" value="LysR_HTH_N"/>
</dbReference>
<evidence type="ECO:0000256" key="1">
    <source>
        <dbReference type="ARBA" id="ARBA00009437"/>
    </source>
</evidence>
<comment type="similarity">
    <text evidence="1">Belongs to the LysR transcriptional regulatory family.</text>
</comment>
<dbReference type="Gene3D" id="3.40.190.10">
    <property type="entry name" value="Periplasmic binding protein-like II"/>
    <property type="match status" value="2"/>
</dbReference>
<keyword evidence="8" id="KW-1185">Reference proteome</keyword>
<feature type="region of interest" description="Disordered" evidence="5">
    <location>
        <begin position="302"/>
        <end position="330"/>
    </location>
</feature>
<dbReference type="Proteomes" id="UP001332243">
    <property type="component" value="Unassembled WGS sequence"/>
</dbReference>
<sequence>MSISFAWRDDQALPAPFDLAWLDTLAVVAESGSFTQAGLRLHLTQSAVSQQVAALERWAGAPLLHRRPVALTDAGQLVLTHHQTLRARVARLGEDLVDLRQGLLGTVRIAAFLSACRTLVPAALTAFRRATPRVRVVLSQLETGPALTALRHGDVDLAVVFGYGPVEMGGELAATPLYDEPVVLAVPVGHPLAAGPAVDLTAVDPAEVIVAPDASMPSVGSGAAARVRYLGDDFSVLLALVAAGQGVAPVPWLAVTPCPAGVALVRLAGPEQPRRRVWAVWSAGQEQRPEVTAAVRALVTAGAAASPGQERPVGGPPVDKPLQSTPIPEI</sequence>
<keyword evidence="4" id="KW-0804">Transcription</keyword>
<dbReference type="EMBL" id="JAZGQK010000048">
    <property type="protein sequence ID" value="MEE6263985.1"/>
    <property type="molecule type" value="Genomic_DNA"/>
</dbReference>
<evidence type="ECO:0000313" key="7">
    <source>
        <dbReference type="EMBL" id="MEE6263985.1"/>
    </source>
</evidence>
<evidence type="ECO:0000313" key="8">
    <source>
        <dbReference type="Proteomes" id="UP001332243"/>
    </source>
</evidence>
<evidence type="ECO:0000256" key="4">
    <source>
        <dbReference type="ARBA" id="ARBA00023163"/>
    </source>
</evidence>
<dbReference type="InterPro" id="IPR036388">
    <property type="entry name" value="WH-like_DNA-bd_sf"/>
</dbReference>
<evidence type="ECO:0000256" key="5">
    <source>
        <dbReference type="SAM" id="MobiDB-lite"/>
    </source>
</evidence>
<evidence type="ECO:0000256" key="3">
    <source>
        <dbReference type="ARBA" id="ARBA00023125"/>
    </source>
</evidence>
<dbReference type="Pfam" id="PF03466">
    <property type="entry name" value="LysR_substrate"/>
    <property type="match status" value="1"/>
</dbReference>
<dbReference type="InterPro" id="IPR005119">
    <property type="entry name" value="LysR_subst-bd"/>
</dbReference>
<feature type="domain" description="HTH lysR-type" evidence="6">
    <location>
        <begin position="17"/>
        <end position="72"/>
    </location>
</feature>
<gene>
    <name evidence="7" type="ORF">V1633_36610</name>
</gene>
<keyword evidence="2" id="KW-0805">Transcription regulation</keyword>
<dbReference type="Gene3D" id="1.10.10.10">
    <property type="entry name" value="Winged helix-like DNA-binding domain superfamily/Winged helix DNA-binding domain"/>
    <property type="match status" value="1"/>
</dbReference>
<accession>A0ABU7S597</accession>
<dbReference type="RefSeq" id="WP_331218777.1">
    <property type="nucleotide sequence ID" value="NZ_JAZGQK010000048.1"/>
</dbReference>
<keyword evidence="3" id="KW-0238">DNA-binding</keyword>
<dbReference type="InterPro" id="IPR036390">
    <property type="entry name" value="WH_DNA-bd_sf"/>
</dbReference>
<reference evidence="7 8" key="1">
    <citation type="submission" date="2024-01" db="EMBL/GenBank/DDBJ databases">
        <title>Genome insights into Plantactinospora sonchi sp. nov.</title>
        <authorList>
            <person name="Wang L."/>
        </authorList>
    </citation>
    <scope>NUCLEOTIDE SEQUENCE [LARGE SCALE GENOMIC DNA]</scope>
    <source>
        <strain evidence="7 8">NEAU-QY2</strain>
    </source>
</reference>
<dbReference type="PRINTS" id="PR00039">
    <property type="entry name" value="HTHLYSR"/>
</dbReference>
<dbReference type="SUPFAM" id="SSF46785">
    <property type="entry name" value="Winged helix' DNA-binding domain"/>
    <property type="match status" value="1"/>
</dbReference>
<name>A0ABU7S597_9ACTN</name>
<organism evidence="7 8">
    <name type="scientific">Plantactinospora sonchi</name>
    <dbReference type="NCBI Taxonomy" id="1544735"/>
    <lineage>
        <taxon>Bacteria</taxon>
        <taxon>Bacillati</taxon>
        <taxon>Actinomycetota</taxon>
        <taxon>Actinomycetes</taxon>
        <taxon>Micromonosporales</taxon>
        <taxon>Micromonosporaceae</taxon>
        <taxon>Plantactinospora</taxon>
    </lineage>
</organism>
<evidence type="ECO:0000259" key="6">
    <source>
        <dbReference type="PROSITE" id="PS50931"/>
    </source>
</evidence>
<protein>
    <submittedName>
        <fullName evidence="7">LysR family transcriptional regulator</fullName>
    </submittedName>
</protein>
<dbReference type="SUPFAM" id="SSF53850">
    <property type="entry name" value="Periplasmic binding protein-like II"/>
    <property type="match status" value="1"/>
</dbReference>
<dbReference type="PANTHER" id="PTHR30346">
    <property type="entry name" value="TRANSCRIPTIONAL DUAL REGULATOR HCAR-RELATED"/>
    <property type="match status" value="1"/>
</dbReference>
<dbReference type="PANTHER" id="PTHR30346:SF29">
    <property type="entry name" value="LYSR SUBSTRATE-BINDING"/>
    <property type="match status" value="1"/>
</dbReference>
<dbReference type="Pfam" id="PF00126">
    <property type="entry name" value="HTH_1"/>
    <property type="match status" value="1"/>
</dbReference>
<comment type="caution">
    <text evidence="7">The sequence shown here is derived from an EMBL/GenBank/DDBJ whole genome shotgun (WGS) entry which is preliminary data.</text>
</comment>
<dbReference type="PROSITE" id="PS50931">
    <property type="entry name" value="HTH_LYSR"/>
    <property type="match status" value="1"/>
</dbReference>